<dbReference type="EMBL" id="BNAF01000005">
    <property type="protein sequence ID" value="GHE33793.1"/>
    <property type="molecule type" value="Genomic_DNA"/>
</dbReference>
<proteinExistence type="inferred from homology"/>
<evidence type="ECO:0000256" key="6">
    <source>
        <dbReference type="ARBA" id="ARBA00023002"/>
    </source>
</evidence>
<name>A0ABQ3HXU4_9SPHI</name>
<dbReference type="InterPro" id="IPR036188">
    <property type="entry name" value="FAD/NAD-bd_sf"/>
</dbReference>
<dbReference type="Pfam" id="PF16901">
    <property type="entry name" value="DAO_C"/>
    <property type="match status" value="1"/>
</dbReference>
<evidence type="ECO:0000256" key="5">
    <source>
        <dbReference type="ARBA" id="ARBA00022827"/>
    </source>
</evidence>
<dbReference type="Gene3D" id="3.30.9.10">
    <property type="entry name" value="D-Amino Acid Oxidase, subunit A, domain 2"/>
    <property type="match status" value="1"/>
</dbReference>
<dbReference type="PANTHER" id="PTHR11985">
    <property type="entry name" value="GLYCEROL-3-PHOSPHATE DEHYDROGENASE"/>
    <property type="match status" value="1"/>
</dbReference>
<dbReference type="InterPro" id="IPR000447">
    <property type="entry name" value="G3P_DH_FAD-dep"/>
</dbReference>
<evidence type="ECO:0000256" key="4">
    <source>
        <dbReference type="ARBA" id="ARBA00022798"/>
    </source>
</evidence>
<dbReference type="SUPFAM" id="SSF54373">
    <property type="entry name" value="FAD-linked reductases, C-terminal domain"/>
    <property type="match status" value="1"/>
</dbReference>
<sequence length="581" mass="64803">MAFFGNPADDILVPFYIVHSDKIRISSIRRQSLIKYFKKLRLFTFFVKFTHKEKLTKYISMNMTRNEAIKSLSADKLWDIVVIGGGATGLGIAVDAASRGYKTLLLEQYDFAKGTSSKSTKLVHGGVRYLANGDLKLVFSALKERGLIFKNAPHVSVVQSFVIPSYSFFSKMKYLIGLKIYDWMAGKLRIGKSTLLNKTQVVDSLPKIKTAGLQGGIRYYDGQFDDARLAINLAQTAQEQGATVLNYSQVTSIIKNAQGYVSGLQFVDNIGGKTYQVHTKAVVNATGVFVDDILKMDSIHHQNLVRPSQGSHIVIDKSFLGDHDALMIPETSDGRVLFGVPWHDKVLLGTTDTPLNAHQIEPRPLEEELDFILDTAKDYLVSPPTRADIKSIFAGLRPLAAPKSGEGNSTKEISRDHKLIESSSGLITITGGKWTTYRKMGEETVDLVAKKHHLPPEACKTHKLHLHGYSLEKLPGHWQVYGSDFAAIKELMSSNEDLAQKIHPKYDFRLAEVVWAVQNEMACKVEDFLARRIRLLLLDAEASWEAAPVVASTMAAQLGHDQAWIEKELSTYRELVDKYSI</sequence>
<evidence type="ECO:0000256" key="2">
    <source>
        <dbReference type="ARBA" id="ARBA00007330"/>
    </source>
</evidence>
<gene>
    <name evidence="9" type="ORF">GCM10017764_16300</name>
</gene>
<dbReference type="Gene3D" id="3.50.50.60">
    <property type="entry name" value="FAD/NAD(P)-binding domain"/>
    <property type="match status" value="1"/>
</dbReference>
<keyword evidence="4" id="KW-0319">Glycerol metabolism</keyword>
<dbReference type="InterPro" id="IPR031656">
    <property type="entry name" value="DAO_C"/>
</dbReference>
<evidence type="ECO:0000256" key="3">
    <source>
        <dbReference type="ARBA" id="ARBA00022630"/>
    </source>
</evidence>
<keyword evidence="3" id="KW-0285">Flavoprotein</keyword>
<dbReference type="PANTHER" id="PTHR11985:SF35">
    <property type="entry name" value="ANAEROBIC GLYCEROL-3-PHOSPHATE DEHYDROGENASE SUBUNIT A"/>
    <property type="match status" value="1"/>
</dbReference>
<organism evidence="9 10">
    <name type="scientific">Sphingobacterium griseoflavum</name>
    <dbReference type="NCBI Taxonomy" id="1474952"/>
    <lineage>
        <taxon>Bacteria</taxon>
        <taxon>Pseudomonadati</taxon>
        <taxon>Bacteroidota</taxon>
        <taxon>Sphingobacteriia</taxon>
        <taxon>Sphingobacteriales</taxon>
        <taxon>Sphingobacteriaceae</taxon>
        <taxon>Sphingobacterium</taxon>
    </lineage>
</organism>
<feature type="domain" description="FAD dependent oxidoreductase" evidence="7">
    <location>
        <begin position="79"/>
        <end position="437"/>
    </location>
</feature>
<keyword evidence="10" id="KW-1185">Reference proteome</keyword>
<dbReference type="InterPro" id="IPR006076">
    <property type="entry name" value="FAD-dep_OxRdtase"/>
</dbReference>
<dbReference type="Gene3D" id="1.10.8.870">
    <property type="entry name" value="Alpha-glycerophosphate oxidase, cap domain"/>
    <property type="match status" value="1"/>
</dbReference>
<accession>A0ABQ3HXU4</accession>
<evidence type="ECO:0000313" key="10">
    <source>
        <dbReference type="Proteomes" id="UP000620550"/>
    </source>
</evidence>
<evidence type="ECO:0000256" key="1">
    <source>
        <dbReference type="ARBA" id="ARBA00001974"/>
    </source>
</evidence>
<dbReference type="PRINTS" id="PR01001">
    <property type="entry name" value="FADG3PDH"/>
</dbReference>
<comment type="similarity">
    <text evidence="2">Belongs to the FAD-dependent glycerol-3-phosphate dehydrogenase family.</text>
</comment>
<comment type="caution">
    <text evidence="9">The sequence shown here is derived from an EMBL/GenBank/DDBJ whole genome shotgun (WGS) entry which is preliminary data.</text>
</comment>
<keyword evidence="6" id="KW-0560">Oxidoreductase</keyword>
<comment type="cofactor">
    <cofactor evidence="1">
        <name>FAD</name>
        <dbReference type="ChEBI" id="CHEBI:57692"/>
    </cofactor>
</comment>
<keyword evidence="5" id="KW-0274">FAD</keyword>
<dbReference type="InterPro" id="IPR038299">
    <property type="entry name" value="DAO_C_sf"/>
</dbReference>
<dbReference type="Proteomes" id="UP000620550">
    <property type="component" value="Unassembled WGS sequence"/>
</dbReference>
<dbReference type="SUPFAM" id="SSF51905">
    <property type="entry name" value="FAD/NAD(P)-binding domain"/>
    <property type="match status" value="1"/>
</dbReference>
<reference evidence="10" key="1">
    <citation type="journal article" date="2019" name="Int. J. Syst. Evol. Microbiol.">
        <title>The Global Catalogue of Microorganisms (GCM) 10K type strain sequencing project: providing services to taxonomists for standard genome sequencing and annotation.</title>
        <authorList>
            <consortium name="The Broad Institute Genomics Platform"/>
            <consortium name="The Broad Institute Genome Sequencing Center for Infectious Disease"/>
            <person name="Wu L."/>
            <person name="Ma J."/>
        </authorList>
    </citation>
    <scope>NUCLEOTIDE SEQUENCE [LARGE SCALE GENOMIC DNA]</scope>
    <source>
        <strain evidence="10">CGMCC 1.12966</strain>
    </source>
</reference>
<evidence type="ECO:0000259" key="8">
    <source>
        <dbReference type="Pfam" id="PF16901"/>
    </source>
</evidence>
<dbReference type="Pfam" id="PF01266">
    <property type="entry name" value="DAO"/>
    <property type="match status" value="1"/>
</dbReference>
<protein>
    <submittedName>
        <fullName evidence="9">Glycerol-3-phosphate dehydrogenase</fullName>
    </submittedName>
</protein>
<evidence type="ECO:0000313" key="9">
    <source>
        <dbReference type="EMBL" id="GHE33793.1"/>
    </source>
</evidence>
<feature type="domain" description="Alpha-glycerophosphate oxidase C-terminal" evidence="8">
    <location>
        <begin position="478"/>
        <end position="563"/>
    </location>
</feature>
<evidence type="ECO:0000259" key="7">
    <source>
        <dbReference type="Pfam" id="PF01266"/>
    </source>
</evidence>